<evidence type="ECO:0000256" key="10">
    <source>
        <dbReference type="ARBA" id="ARBA00048540"/>
    </source>
</evidence>
<evidence type="ECO:0000256" key="9">
    <source>
        <dbReference type="ARBA" id="ARBA00031306"/>
    </source>
</evidence>
<comment type="catalytic activity">
    <reaction evidence="10">
        <text>L-threonyl-[protein] + FAD = FMN-L-threonyl-[protein] + AMP + H(+)</text>
        <dbReference type="Rhea" id="RHEA:36847"/>
        <dbReference type="Rhea" id="RHEA-COMP:11060"/>
        <dbReference type="Rhea" id="RHEA-COMP:11061"/>
        <dbReference type="ChEBI" id="CHEBI:15378"/>
        <dbReference type="ChEBI" id="CHEBI:30013"/>
        <dbReference type="ChEBI" id="CHEBI:57692"/>
        <dbReference type="ChEBI" id="CHEBI:74257"/>
        <dbReference type="ChEBI" id="CHEBI:456215"/>
        <dbReference type="EC" id="2.7.1.180"/>
    </reaction>
</comment>
<dbReference type="InterPro" id="IPR003374">
    <property type="entry name" value="ApbE-like_sf"/>
</dbReference>
<dbReference type="GO" id="GO:0046872">
    <property type="term" value="F:metal ion binding"/>
    <property type="evidence" value="ECO:0007669"/>
    <property type="project" value="UniProtKB-KW"/>
</dbReference>
<dbReference type="OrthoDB" id="9778595at2"/>
<dbReference type="InterPro" id="IPR024932">
    <property type="entry name" value="ApbE"/>
</dbReference>
<keyword evidence="12" id="KW-1185">Reference proteome</keyword>
<proteinExistence type="predicted"/>
<name>A0A3D9UNA2_9MICO</name>
<evidence type="ECO:0000256" key="1">
    <source>
        <dbReference type="ARBA" id="ARBA00001946"/>
    </source>
</evidence>
<keyword evidence="5" id="KW-0808">Transferase</keyword>
<sequence>MNTTIDAGARTTSVQLRAIGCDHRVTAAGEVDPDLLRSTLSTRLAELDLAVSRFRADSELSRFNRLSREAYADGFVSVRMPVGTVFEQAMRAALRTARLTGGLVVPHLATQLAAAGYDDDLDIVRRRCDHAEVGATSGTSPVGPLPQVDDVRHEIVAAAGTELDLGSSAKAWCADELAADLADELGTGVLVSLGGDIATAGPPPDGGWAVDVEDWNSVVVQRISVTQAVTTSSTMVRRWTRGGQEQHHIIDPRTARPARTPWGQISAAAPDAVQANAATTAAVILGDDAPVWLEERGVPARLQARDGRCVHTGGWAAA</sequence>
<keyword evidence="7" id="KW-0274">FAD</keyword>
<dbReference type="Proteomes" id="UP000256253">
    <property type="component" value="Unassembled WGS sequence"/>
</dbReference>
<accession>A0A3D9UNA2</accession>
<evidence type="ECO:0000256" key="4">
    <source>
        <dbReference type="ARBA" id="ARBA00022630"/>
    </source>
</evidence>
<evidence type="ECO:0000256" key="3">
    <source>
        <dbReference type="ARBA" id="ARBA00016337"/>
    </source>
</evidence>
<keyword evidence="4" id="KW-0285">Flavoprotein</keyword>
<dbReference type="PANTHER" id="PTHR30040">
    <property type="entry name" value="THIAMINE BIOSYNTHESIS LIPOPROTEIN APBE"/>
    <property type="match status" value="1"/>
</dbReference>
<dbReference type="Pfam" id="PF02424">
    <property type="entry name" value="ApbE"/>
    <property type="match status" value="1"/>
</dbReference>
<evidence type="ECO:0000313" key="11">
    <source>
        <dbReference type="EMBL" id="REF29913.1"/>
    </source>
</evidence>
<comment type="cofactor">
    <cofactor evidence="1">
        <name>Mg(2+)</name>
        <dbReference type="ChEBI" id="CHEBI:18420"/>
    </cofactor>
</comment>
<evidence type="ECO:0000256" key="7">
    <source>
        <dbReference type="ARBA" id="ARBA00022827"/>
    </source>
</evidence>
<keyword evidence="11" id="KW-0449">Lipoprotein</keyword>
<comment type="caution">
    <text evidence="11">The sequence shown here is derived from an EMBL/GenBank/DDBJ whole genome shotgun (WGS) entry which is preliminary data.</text>
</comment>
<protein>
    <recommendedName>
        <fullName evidence="3">FAD:protein FMN transferase</fullName>
        <ecNumber evidence="2">2.7.1.180</ecNumber>
    </recommendedName>
    <alternativeName>
        <fullName evidence="9">Flavin transferase</fullName>
    </alternativeName>
</protein>
<dbReference type="SUPFAM" id="SSF143631">
    <property type="entry name" value="ApbE-like"/>
    <property type="match status" value="1"/>
</dbReference>
<evidence type="ECO:0000256" key="6">
    <source>
        <dbReference type="ARBA" id="ARBA00022723"/>
    </source>
</evidence>
<evidence type="ECO:0000313" key="12">
    <source>
        <dbReference type="Proteomes" id="UP000256253"/>
    </source>
</evidence>
<dbReference type="EC" id="2.7.1.180" evidence="2"/>
<dbReference type="EMBL" id="QTUA01000001">
    <property type="protein sequence ID" value="REF29913.1"/>
    <property type="molecule type" value="Genomic_DNA"/>
</dbReference>
<dbReference type="GO" id="GO:0016740">
    <property type="term" value="F:transferase activity"/>
    <property type="evidence" value="ECO:0007669"/>
    <property type="project" value="UniProtKB-KW"/>
</dbReference>
<dbReference type="PANTHER" id="PTHR30040:SF2">
    <property type="entry name" value="FAD:PROTEIN FMN TRANSFERASE"/>
    <property type="match status" value="1"/>
</dbReference>
<evidence type="ECO:0000256" key="8">
    <source>
        <dbReference type="ARBA" id="ARBA00022842"/>
    </source>
</evidence>
<dbReference type="AlphaFoldDB" id="A0A3D9UNA2"/>
<evidence type="ECO:0000256" key="5">
    <source>
        <dbReference type="ARBA" id="ARBA00022679"/>
    </source>
</evidence>
<gene>
    <name evidence="11" type="ORF">DFJ65_0897</name>
</gene>
<reference evidence="11 12" key="1">
    <citation type="submission" date="2018-08" db="EMBL/GenBank/DDBJ databases">
        <title>Sequencing the genomes of 1000 actinobacteria strains.</title>
        <authorList>
            <person name="Klenk H.-P."/>
        </authorList>
    </citation>
    <scope>NUCLEOTIDE SEQUENCE [LARGE SCALE GENOMIC DNA]</scope>
    <source>
        <strain evidence="11 12">DSM 22967</strain>
    </source>
</reference>
<keyword evidence="6" id="KW-0479">Metal-binding</keyword>
<dbReference type="RefSeq" id="WP_115921986.1">
    <property type="nucleotide sequence ID" value="NZ_QTUA01000001.1"/>
</dbReference>
<keyword evidence="8" id="KW-0460">Magnesium</keyword>
<dbReference type="Gene3D" id="3.10.520.10">
    <property type="entry name" value="ApbE-like domains"/>
    <property type="match status" value="1"/>
</dbReference>
<evidence type="ECO:0000256" key="2">
    <source>
        <dbReference type="ARBA" id="ARBA00011955"/>
    </source>
</evidence>
<organism evidence="11 12">
    <name type="scientific">Calidifontibacter indicus</name>
    <dbReference type="NCBI Taxonomy" id="419650"/>
    <lineage>
        <taxon>Bacteria</taxon>
        <taxon>Bacillati</taxon>
        <taxon>Actinomycetota</taxon>
        <taxon>Actinomycetes</taxon>
        <taxon>Micrococcales</taxon>
        <taxon>Dermacoccaceae</taxon>
        <taxon>Calidifontibacter</taxon>
    </lineage>
</organism>